<dbReference type="CDD" id="cd19961">
    <property type="entry name" value="EcYidC-like_peri"/>
    <property type="match status" value="1"/>
</dbReference>
<evidence type="ECO:0000256" key="11">
    <source>
        <dbReference type="ARBA" id="ARBA00033245"/>
    </source>
</evidence>
<evidence type="ECO:0000256" key="4">
    <source>
        <dbReference type="ARBA" id="ARBA00022448"/>
    </source>
</evidence>
<comment type="caution">
    <text evidence="18">The sequence shown here is derived from an EMBL/GenBank/DDBJ whole genome shotgun (WGS) entry which is preliminary data.</text>
</comment>
<reference evidence="19" key="1">
    <citation type="journal article" date="2023" name="Mar. Drugs">
        <title>Gemmata algarum, a Novel Planctomycete Isolated from an Algal Mat, Displays Antimicrobial Activity.</title>
        <authorList>
            <person name="Kumar G."/>
            <person name="Kallscheuer N."/>
            <person name="Kashif M."/>
            <person name="Ahamad S."/>
            <person name="Jagadeeshwari U."/>
            <person name="Pannikurungottu S."/>
            <person name="Haufschild T."/>
            <person name="Kabuu M."/>
            <person name="Sasikala C."/>
            <person name="Jogler C."/>
            <person name="Ramana C."/>
        </authorList>
    </citation>
    <scope>NUCLEOTIDE SEQUENCE [LARGE SCALE GENOMIC DNA]</scope>
    <source>
        <strain evidence="19">JC673</strain>
    </source>
</reference>
<evidence type="ECO:0000256" key="14">
    <source>
        <dbReference type="SAM" id="MobiDB-lite"/>
    </source>
</evidence>
<evidence type="ECO:0000256" key="13">
    <source>
        <dbReference type="RuleBase" id="RU003945"/>
    </source>
</evidence>
<dbReference type="InterPro" id="IPR028053">
    <property type="entry name" value="Membr_insert_YidC_N"/>
</dbReference>
<protein>
    <recommendedName>
        <fullName evidence="3">Membrane protein insertase YidC</fullName>
    </recommendedName>
    <alternativeName>
        <fullName evidence="12">Foldase YidC</fullName>
    </alternativeName>
    <alternativeName>
        <fullName evidence="11">Membrane integrase YidC</fullName>
    </alternativeName>
</protein>
<evidence type="ECO:0000256" key="6">
    <source>
        <dbReference type="ARBA" id="ARBA00022692"/>
    </source>
</evidence>
<feature type="domain" description="Membrane insertase YidC/Oxa/ALB C-terminal" evidence="16">
    <location>
        <begin position="529"/>
        <end position="741"/>
    </location>
</feature>
<keyword evidence="4" id="KW-0813">Transport</keyword>
<dbReference type="InterPro" id="IPR001708">
    <property type="entry name" value="YidC/ALB3/OXA1/COX18"/>
</dbReference>
<keyword evidence="6 13" id="KW-0812">Transmembrane</keyword>
<feature type="transmembrane region" description="Helical" evidence="15">
    <location>
        <begin position="497"/>
        <end position="522"/>
    </location>
</feature>
<feature type="domain" description="Membrane insertase YidC N-terminal" evidence="17">
    <location>
        <begin position="228"/>
        <end position="453"/>
    </location>
</feature>
<dbReference type="Proteomes" id="UP001272242">
    <property type="component" value="Unassembled WGS sequence"/>
</dbReference>
<feature type="compositionally biased region" description="Basic and acidic residues" evidence="14">
    <location>
        <begin position="38"/>
        <end position="65"/>
    </location>
</feature>
<evidence type="ECO:0000256" key="9">
    <source>
        <dbReference type="ARBA" id="ARBA00023136"/>
    </source>
</evidence>
<feature type="transmembrane region" description="Helical" evidence="15">
    <location>
        <begin position="710"/>
        <end position="736"/>
    </location>
</feature>
<evidence type="ECO:0000256" key="10">
    <source>
        <dbReference type="ARBA" id="ARBA00023186"/>
    </source>
</evidence>
<organism evidence="18 19">
    <name type="scientific">Gemmata algarum</name>
    <dbReference type="NCBI Taxonomy" id="2975278"/>
    <lineage>
        <taxon>Bacteria</taxon>
        <taxon>Pseudomonadati</taxon>
        <taxon>Planctomycetota</taxon>
        <taxon>Planctomycetia</taxon>
        <taxon>Gemmatales</taxon>
        <taxon>Gemmataceae</taxon>
        <taxon>Gemmata</taxon>
    </lineage>
</organism>
<name>A0ABU5EXU2_9BACT</name>
<dbReference type="EMBL" id="JAXBLV010000133">
    <property type="protein sequence ID" value="MDY3559759.1"/>
    <property type="molecule type" value="Genomic_DNA"/>
</dbReference>
<feature type="region of interest" description="Disordered" evidence="14">
    <location>
        <begin position="32"/>
        <end position="65"/>
    </location>
</feature>
<keyword evidence="8 15" id="KW-1133">Transmembrane helix</keyword>
<evidence type="ECO:0000256" key="15">
    <source>
        <dbReference type="SAM" id="Phobius"/>
    </source>
</evidence>
<dbReference type="CDD" id="cd20070">
    <property type="entry name" value="5TM_YidC_Alb3"/>
    <property type="match status" value="1"/>
</dbReference>
<dbReference type="InterPro" id="IPR047196">
    <property type="entry name" value="YidC_ALB_C"/>
</dbReference>
<dbReference type="InterPro" id="IPR028055">
    <property type="entry name" value="YidC/Oxa/ALB_C"/>
</dbReference>
<proteinExistence type="inferred from homology"/>
<dbReference type="Pfam" id="PF02096">
    <property type="entry name" value="60KD_IMP"/>
    <property type="match status" value="1"/>
</dbReference>
<feature type="region of interest" description="Disordered" evidence="14">
    <location>
        <begin position="799"/>
        <end position="848"/>
    </location>
</feature>
<keyword evidence="7" id="KW-0653">Protein transport</keyword>
<evidence type="ECO:0000313" key="18">
    <source>
        <dbReference type="EMBL" id="MDY3559759.1"/>
    </source>
</evidence>
<dbReference type="RefSeq" id="WP_320686465.1">
    <property type="nucleotide sequence ID" value="NZ_JAXBLV010000133.1"/>
</dbReference>
<keyword evidence="10" id="KW-0143">Chaperone</keyword>
<comment type="similarity">
    <text evidence="2">Belongs to the OXA1/ALB3/YidC family. Type 1 subfamily.</text>
</comment>
<evidence type="ECO:0000259" key="17">
    <source>
        <dbReference type="Pfam" id="PF14849"/>
    </source>
</evidence>
<evidence type="ECO:0000313" key="19">
    <source>
        <dbReference type="Proteomes" id="UP001272242"/>
    </source>
</evidence>
<evidence type="ECO:0000256" key="12">
    <source>
        <dbReference type="ARBA" id="ARBA00033342"/>
    </source>
</evidence>
<keyword evidence="9 15" id="KW-0472">Membrane</keyword>
<feature type="transmembrane region" description="Helical" evidence="15">
    <location>
        <begin position="599"/>
        <end position="620"/>
    </location>
</feature>
<dbReference type="PANTHER" id="PTHR12428:SF65">
    <property type="entry name" value="CYTOCHROME C OXIDASE ASSEMBLY PROTEIN COX18, MITOCHONDRIAL"/>
    <property type="match status" value="1"/>
</dbReference>
<feature type="transmembrane region" description="Helical" evidence="15">
    <location>
        <begin position="664"/>
        <end position="684"/>
    </location>
</feature>
<evidence type="ECO:0000256" key="7">
    <source>
        <dbReference type="ARBA" id="ARBA00022927"/>
    </source>
</evidence>
<evidence type="ECO:0000256" key="2">
    <source>
        <dbReference type="ARBA" id="ARBA00010527"/>
    </source>
</evidence>
<keyword evidence="19" id="KW-1185">Reference proteome</keyword>
<dbReference type="Pfam" id="PF14849">
    <property type="entry name" value="YidC_periplas"/>
    <property type="match status" value="1"/>
</dbReference>
<gene>
    <name evidence="18" type="ORF">R5W23_000917</name>
</gene>
<evidence type="ECO:0000259" key="16">
    <source>
        <dbReference type="Pfam" id="PF02096"/>
    </source>
</evidence>
<feature type="compositionally biased region" description="Basic and acidic residues" evidence="14">
    <location>
        <begin position="799"/>
        <end position="821"/>
    </location>
</feature>
<evidence type="ECO:0000256" key="5">
    <source>
        <dbReference type="ARBA" id="ARBA00022475"/>
    </source>
</evidence>
<sequence length="848" mass="95026">MRKNVLNVIVFLFLAAGLFFLWRHAEENWMPKPVPQKDPAEKMAEELQKQADEQAKRQAEEEEKRKLLAATGGGLAVGIELPKPKPPEPPKAPVLTVAGVEPRVIHNAIVMGVFDAASRPTLIALGDGTFYNRVLLTTRGGGVQQVVLPKFGQADRLGREVKVRDKDGNPTTELLPLHLIPGIYHPRAKHLREDYQPPDLVAGPVANPVTLAEPCFTVFHYPTPDDNNPDPLLGETNWTVVSEKRPADGPHEVVFEKELGEPYFVKIRKTYTLARTDYHIGLHVGIEKLKVPGAAKGKGQLKYQLSGPRGLPIEGEWYTSTYRVAIVGWRERNGTLRRQYEDAASIGSKRGGEKARREDNTFHYMAVANQFFASAVAIDYSADEAKKSHPWSYVRATTELPLDKKQDPQMPNFDDITVRAASETIDLEPGQSATHRYFIYNGPAKVGLLKLLPKVEIDGQKVPAVREELVDQYKDTMMMSTITDFRSDTAIGRFASFIFWTDLVIAMTNLMHILLAAIHSVLGSWAGSWALSIVMLTVCVRLVLMYPSRKQTAMSMKMMEVQKRLQPEFEKLQEKYKDDFNSYNREKTRLMMANGANPFAMAGGCLLLFAQMPVMMGLYFCLQESIFFRLDSFLWIDNLAAPDMLKWWTEQIPYVSTPDDIGSFIYLGPYFNLLPLLAVGLMLYQQSKMMPPATDPQAEQQRMMMKLMMIMMAVFFYKVAAGLALYFIVSTAWAIIERQLIPKPVIDTSSPAPAAAAAGSKLSPTGPAVGKMTTEEALAAAKAKNKGFLTRLREALQAKMEEMQRQADEQAKRQIRNDRPGEGPSPPPGASGPQPDNRRDKKNRRRKK</sequence>
<evidence type="ECO:0000256" key="1">
    <source>
        <dbReference type="ARBA" id="ARBA00004651"/>
    </source>
</evidence>
<evidence type="ECO:0000256" key="3">
    <source>
        <dbReference type="ARBA" id="ARBA00015325"/>
    </source>
</evidence>
<dbReference type="PANTHER" id="PTHR12428">
    <property type="entry name" value="OXA1"/>
    <property type="match status" value="1"/>
</dbReference>
<feature type="transmembrane region" description="Helical" evidence="15">
    <location>
        <begin position="528"/>
        <end position="548"/>
    </location>
</feature>
<accession>A0ABU5EXU2</accession>
<dbReference type="NCBIfam" id="TIGR03592">
    <property type="entry name" value="yidC_oxa1_cterm"/>
    <property type="match status" value="1"/>
</dbReference>
<comment type="subcellular location">
    <subcellularLocation>
        <location evidence="1">Cell membrane</location>
        <topology evidence="1">Multi-pass membrane protein</topology>
    </subcellularLocation>
    <subcellularLocation>
        <location evidence="13">Membrane</location>
        <topology evidence="13">Multi-pass membrane protein</topology>
    </subcellularLocation>
</comment>
<dbReference type="Gene3D" id="2.70.98.90">
    <property type="match status" value="1"/>
</dbReference>
<keyword evidence="5" id="KW-1003">Cell membrane</keyword>
<dbReference type="InterPro" id="IPR038221">
    <property type="entry name" value="YidC_periplasmic_sf"/>
</dbReference>
<evidence type="ECO:0000256" key="8">
    <source>
        <dbReference type="ARBA" id="ARBA00022989"/>
    </source>
</evidence>